<proteinExistence type="predicted"/>
<sequence length="150" mass="17536">MKDIDTEKEIFTFLERKLGLFSQYLSVTERMQAALEKKEAGNLGSLISKRQDLIHKIETHDKSMQRFVQTIPDRHHLIPEKFKGLIDNYLKTLKNVMEAVEPLDRELMEVVKQEGECIKTDLLGMRKVQQAAKGYGNNLRHPPRFLDTRR</sequence>
<evidence type="ECO:0000313" key="1">
    <source>
        <dbReference type="EMBL" id="MBC8359974.1"/>
    </source>
</evidence>
<dbReference type="EMBL" id="JACNJH010000051">
    <property type="protein sequence ID" value="MBC8359974.1"/>
    <property type="molecule type" value="Genomic_DNA"/>
</dbReference>
<protein>
    <submittedName>
        <fullName evidence="1">Uncharacterized protein</fullName>
    </submittedName>
</protein>
<dbReference type="Proteomes" id="UP000603434">
    <property type="component" value="Unassembled WGS sequence"/>
</dbReference>
<dbReference type="AlphaFoldDB" id="A0A8J6NPU0"/>
<accession>A0A8J6NPU0</accession>
<gene>
    <name evidence="1" type="ORF">H8E23_01065</name>
</gene>
<organism evidence="1 2">
    <name type="scientific">Candidatus Desulfatibia profunda</name>
    <dbReference type="NCBI Taxonomy" id="2841695"/>
    <lineage>
        <taxon>Bacteria</taxon>
        <taxon>Pseudomonadati</taxon>
        <taxon>Thermodesulfobacteriota</taxon>
        <taxon>Desulfobacteria</taxon>
        <taxon>Desulfobacterales</taxon>
        <taxon>Desulfobacterales incertae sedis</taxon>
        <taxon>Candidatus Desulfatibia</taxon>
    </lineage>
</organism>
<dbReference type="Gene3D" id="1.20.58.300">
    <property type="entry name" value="FlgN-like"/>
    <property type="match status" value="1"/>
</dbReference>
<reference evidence="1 2" key="1">
    <citation type="submission" date="2020-08" db="EMBL/GenBank/DDBJ databases">
        <title>Bridging the membrane lipid divide: bacteria of the FCB group superphylum have the potential to synthesize archaeal ether lipids.</title>
        <authorList>
            <person name="Villanueva L."/>
            <person name="Von Meijenfeldt F.A.B."/>
            <person name="Westbye A.B."/>
            <person name="Yadav S."/>
            <person name="Hopmans E.C."/>
            <person name="Dutilh B.E."/>
            <person name="Sinninghe Damste J.S."/>
        </authorList>
    </citation>
    <scope>NUCLEOTIDE SEQUENCE [LARGE SCALE GENOMIC DNA]</scope>
    <source>
        <strain evidence="1">NIOZ-UU30</strain>
    </source>
</reference>
<comment type="caution">
    <text evidence="1">The sequence shown here is derived from an EMBL/GenBank/DDBJ whole genome shotgun (WGS) entry which is preliminary data.</text>
</comment>
<evidence type="ECO:0000313" key="2">
    <source>
        <dbReference type="Proteomes" id="UP000603434"/>
    </source>
</evidence>
<name>A0A8J6NPU0_9BACT</name>